<reference evidence="6 7" key="1">
    <citation type="submission" date="2021-01" db="EMBL/GenBank/DDBJ databases">
        <title>WGS of actinomycetes isolated from Thailand.</title>
        <authorList>
            <person name="Thawai C."/>
        </authorList>
    </citation>
    <scope>NUCLEOTIDE SEQUENCE [LARGE SCALE GENOMIC DNA]</scope>
    <source>
        <strain evidence="6 7">CH9-7</strain>
    </source>
</reference>
<keyword evidence="3" id="KW-0804">Transcription</keyword>
<dbReference type="InterPro" id="IPR050109">
    <property type="entry name" value="HTH-type_TetR-like_transc_reg"/>
</dbReference>
<gene>
    <name evidence="6" type="ORF">JK360_04605</name>
</gene>
<dbReference type="Gene3D" id="1.10.357.10">
    <property type="entry name" value="Tetracycline Repressor, domain 2"/>
    <property type="match status" value="1"/>
</dbReference>
<organism evidence="6 7">
    <name type="scientific">Streptomyces siderophoricus</name>
    <dbReference type="NCBI Taxonomy" id="2802281"/>
    <lineage>
        <taxon>Bacteria</taxon>
        <taxon>Bacillati</taxon>
        <taxon>Actinomycetota</taxon>
        <taxon>Actinomycetes</taxon>
        <taxon>Kitasatosporales</taxon>
        <taxon>Streptomycetaceae</taxon>
        <taxon>Streptomyces</taxon>
    </lineage>
</organism>
<protein>
    <submittedName>
        <fullName evidence="6">TetR family transcriptional regulator</fullName>
    </submittedName>
</protein>
<evidence type="ECO:0000259" key="5">
    <source>
        <dbReference type="PROSITE" id="PS50977"/>
    </source>
</evidence>
<evidence type="ECO:0000256" key="1">
    <source>
        <dbReference type="ARBA" id="ARBA00023015"/>
    </source>
</evidence>
<feature type="domain" description="HTH tetR-type" evidence="5">
    <location>
        <begin position="27"/>
        <end position="87"/>
    </location>
</feature>
<name>A0ABS1MKS0_9ACTN</name>
<dbReference type="Pfam" id="PF17754">
    <property type="entry name" value="TetR_C_14"/>
    <property type="match status" value="1"/>
</dbReference>
<dbReference type="Pfam" id="PF00440">
    <property type="entry name" value="TetR_N"/>
    <property type="match status" value="1"/>
</dbReference>
<evidence type="ECO:0000313" key="7">
    <source>
        <dbReference type="Proteomes" id="UP000629371"/>
    </source>
</evidence>
<keyword evidence="1" id="KW-0805">Transcription regulation</keyword>
<dbReference type="PRINTS" id="PR00455">
    <property type="entry name" value="HTHTETR"/>
</dbReference>
<dbReference type="InterPro" id="IPR009057">
    <property type="entry name" value="Homeodomain-like_sf"/>
</dbReference>
<feature type="DNA-binding region" description="H-T-H motif" evidence="4">
    <location>
        <begin position="50"/>
        <end position="69"/>
    </location>
</feature>
<evidence type="ECO:0000256" key="4">
    <source>
        <dbReference type="PROSITE-ProRule" id="PRU00335"/>
    </source>
</evidence>
<dbReference type="EMBL" id="JAERRI010000002">
    <property type="protein sequence ID" value="MBL1088674.1"/>
    <property type="molecule type" value="Genomic_DNA"/>
</dbReference>
<proteinExistence type="predicted"/>
<dbReference type="InterPro" id="IPR041347">
    <property type="entry name" value="MftR_C"/>
</dbReference>
<dbReference type="Proteomes" id="UP000629371">
    <property type="component" value="Unassembled WGS sequence"/>
</dbReference>
<evidence type="ECO:0000313" key="6">
    <source>
        <dbReference type="EMBL" id="MBL1088674.1"/>
    </source>
</evidence>
<sequence length="225" mass="24574">MLCMVSARTAATRTGTPKPGLRERKKIKTRQAIRRAAYRLFAEQGYDATPVDRIAEAADVSPSTVFRYFPTKEDLVLTDEYDSVLATGLRSRPADEPIVESVRQVTIEALHHLSPEDITDLVQRIRLVREVPAIRGRTAENTARDTATISAVLAERTGRPADDLELRVISAAVLAALQEAMLAWVAGAGALGEGRTPGEDRAPGLEELVRLIHRTMDALARGLTP</sequence>
<comment type="caution">
    <text evidence="6">The sequence shown here is derived from an EMBL/GenBank/DDBJ whole genome shotgun (WGS) entry which is preliminary data.</text>
</comment>
<keyword evidence="7" id="KW-1185">Reference proteome</keyword>
<dbReference type="InterPro" id="IPR001647">
    <property type="entry name" value="HTH_TetR"/>
</dbReference>
<dbReference type="Gene3D" id="1.10.10.60">
    <property type="entry name" value="Homeodomain-like"/>
    <property type="match status" value="1"/>
</dbReference>
<dbReference type="PANTHER" id="PTHR30055">
    <property type="entry name" value="HTH-TYPE TRANSCRIPTIONAL REGULATOR RUTR"/>
    <property type="match status" value="1"/>
</dbReference>
<accession>A0ABS1MKS0</accession>
<evidence type="ECO:0000256" key="2">
    <source>
        <dbReference type="ARBA" id="ARBA00023125"/>
    </source>
</evidence>
<dbReference type="SUPFAM" id="SSF46689">
    <property type="entry name" value="Homeodomain-like"/>
    <property type="match status" value="1"/>
</dbReference>
<dbReference type="PANTHER" id="PTHR30055:SF234">
    <property type="entry name" value="HTH-TYPE TRANSCRIPTIONAL REGULATOR BETI"/>
    <property type="match status" value="1"/>
</dbReference>
<keyword evidence="2 4" id="KW-0238">DNA-binding</keyword>
<dbReference type="PROSITE" id="PS50977">
    <property type="entry name" value="HTH_TETR_2"/>
    <property type="match status" value="1"/>
</dbReference>
<evidence type="ECO:0000256" key="3">
    <source>
        <dbReference type="ARBA" id="ARBA00023163"/>
    </source>
</evidence>